<comment type="caution">
    <text evidence="3">The sequence shown here is derived from an EMBL/GenBank/DDBJ whole genome shotgun (WGS) entry which is preliminary data.</text>
</comment>
<sequence length="136" mass="15050">MEYKLTFKDYNEALKKNKLLGLKCRECGAITVPPKMACRRCTSPDMDIVELKGSGKIQTFTTVNVAPEGRESEVPYTIVMVELDEGPWIMGNLTGVDPKEATMELIGKRVKMGHKVFPGDKYSSGESASPLFSLET</sequence>
<dbReference type="InterPro" id="IPR002878">
    <property type="entry name" value="ChsH2_C"/>
</dbReference>
<evidence type="ECO:0008006" key="4">
    <source>
        <dbReference type="Google" id="ProtNLM"/>
    </source>
</evidence>
<dbReference type="EMBL" id="BARV01000761">
    <property type="protein sequence ID" value="GAI01879.1"/>
    <property type="molecule type" value="Genomic_DNA"/>
</dbReference>
<accession>X1M684</accession>
<dbReference type="SUPFAM" id="SSF50249">
    <property type="entry name" value="Nucleic acid-binding proteins"/>
    <property type="match status" value="1"/>
</dbReference>
<dbReference type="InterPro" id="IPR012340">
    <property type="entry name" value="NA-bd_OB-fold"/>
</dbReference>
<organism evidence="3">
    <name type="scientific">marine sediment metagenome</name>
    <dbReference type="NCBI Taxonomy" id="412755"/>
    <lineage>
        <taxon>unclassified sequences</taxon>
        <taxon>metagenomes</taxon>
        <taxon>ecological metagenomes</taxon>
    </lineage>
</organism>
<gene>
    <name evidence="3" type="ORF">S06H3_02558</name>
</gene>
<feature type="domain" description="ChsH2 rubredoxin-like zinc ribbon" evidence="2">
    <location>
        <begin position="12"/>
        <end position="46"/>
    </location>
</feature>
<dbReference type="Pfam" id="PF12172">
    <property type="entry name" value="zf-ChsH2"/>
    <property type="match status" value="1"/>
</dbReference>
<dbReference type="Gene3D" id="6.10.30.10">
    <property type="match status" value="1"/>
</dbReference>
<dbReference type="InterPro" id="IPR022002">
    <property type="entry name" value="ChsH2_Znr"/>
</dbReference>
<evidence type="ECO:0000259" key="1">
    <source>
        <dbReference type="Pfam" id="PF01796"/>
    </source>
</evidence>
<feature type="domain" description="ChsH2 C-terminal OB-fold" evidence="1">
    <location>
        <begin position="49"/>
        <end position="112"/>
    </location>
</feature>
<dbReference type="Pfam" id="PF01796">
    <property type="entry name" value="OB_ChsH2_C"/>
    <property type="match status" value="1"/>
</dbReference>
<dbReference type="PANTHER" id="PTHR34075:SF5">
    <property type="entry name" value="BLR3430 PROTEIN"/>
    <property type="match status" value="1"/>
</dbReference>
<dbReference type="PANTHER" id="PTHR34075">
    <property type="entry name" value="BLR3430 PROTEIN"/>
    <property type="match status" value="1"/>
</dbReference>
<dbReference type="AlphaFoldDB" id="X1M684"/>
<name>X1M684_9ZZZZ</name>
<proteinExistence type="predicted"/>
<evidence type="ECO:0000259" key="2">
    <source>
        <dbReference type="Pfam" id="PF12172"/>
    </source>
</evidence>
<evidence type="ECO:0000313" key="3">
    <source>
        <dbReference type="EMBL" id="GAI01879.1"/>
    </source>
</evidence>
<reference evidence="3" key="1">
    <citation type="journal article" date="2014" name="Front. Microbiol.">
        <title>High frequency of phylogenetically diverse reductive dehalogenase-homologous genes in deep subseafloor sedimentary metagenomes.</title>
        <authorList>
            <person name="Kawai M."/>
            <person name="Futagami T."/>
            <person name="Toyoda A."/>
            <person name="Takaki Y."/>
            <person name="Nishi S."/>
            <person name="Hori S."/>
            <person name="Arai W."/>
            <person name="Tsubouchi T."/>
            <person name="Morono Y."/>
            <person name="Uchiyama I."/>
            <person name="Ito T."/>
            <person name="Fujiyama A."/>
            <person name="Inagaki F."/>
            <person name="Takami H."/>
        </authorList>
    </citation>
    <scope>NUCLEOTIDE SEQUENCE</scope>
    <source>
        <strain evidence="3">Expedition CK06-06</strain>
    </source>
</reference>
<dbReference type="InterPro" id="IPR052513">
    <property type="entry name" value="Thioester_dehydratase-like"/>
</dbReference>
<protein>
    <recommendedName>
        <fullName evidence="4">DUF35 domain-containing protein</fullName>
    </recommendedName>
</protein>